<dbReference type="PANTHER" id="PTHR22588:SF3">
    <property type="entry name" value="VWFA DOMAIN-CONTAINING PROTEIN"/>
    <property type="match status" value="1"/>
</dbReference>
<sequence length="490" mass="51078">MTTPTDDPLPYSLSRRRVLAGLGAVGLASAGAGLGTSALFSDEEAFENNTLQAGTLDLKLDYKATYFGGPGRLADVRSMGYPDAEIVDDDEGRYLLGQAPSPADMQAWEDLVQGEEFDFCSPAADEFLVNGDGIPMFTLEDVKPGDSGEVTVSIHICDNPGYLRMIGDLTGNAENDQNEPELDAEGEDTDGIGELADAIEVCVWYDEDCDNVYEPTGTGQQNELEVALVSDVSGSMSGAPLSSLKTAANSFVGNLSSPDEAAAISFNSGASLDQELTTNYQLVQNAINNYSASGSTSIAAGINGGANELLNGTNATAGASKVMILLSDGNSNASAATAAADAAKNAGIRLFTIALGSANTSLLESLASSPDDAFVAPNPADLDTVYAEIAQIVLAGEQKIFEGSMAELFDSFLADGAILDGNRQEEGVQPYPGATTQCIGFEWELPVEVGNEVQSDSVAFDFGFEVEQSRHNDTPFNSTAPTANNSTTTS</sequence>
<dbReference type="EMBL" id="JACKXD010000006">
    <property type="protein sequence ID" value="MBB6647625.1"/>
    <property type="molecule type" value="Genomic_DNA"/>
</dbReference>
<dbReference type="PROSITE" id="PS50234">
    <property type="entry name" value="VWFA"/>
    <property type="match status" value="1"/>
</dbReference>
<dbReference type="InterPro" id="IPR036465">
    <property type="entry name" value="vWFA_dom_sf"/>
</dbReference>
<dbReference type="InterPro" id="IPR002035">
    <property type="entry name" value="VWF_A"/>
</dbReference>
<dbReference type="SUPFAM" id="SSF53300">
    <property type="entry name" value="vWA-like"/>
    <property type="match status" value="1"/>
</dbReference>
<dbReference type="PANTHER" id="PTHR22588">
    <property type="entry name" value="VWFA DOMAIN-CONTAINING PROTEIN"/>
    <property type="match status" value="1"/>
</dbReference>
<dbReference type="NCBIfam" id="TIGR04088">
    <property type="entry name" value="cognate_SipW"/>
    <property type="match status" value="1"/>
</dbReference>
<accession>A0A7J9SL23</accession>
<keyword evidence="4" id="KW-1185">Reference proteome</keyword>
<protein>
    <submittedName>
        <fullName evidence="3">VWA domain-containing protein</fullName>
    </submittedName>
</protein>
<dbReference type="InterPro" id="IPR023833">
    <property type="entry name" value="Signal_pept_SipW-depend-type"/>
</dbReference>
<dbReference type="PROSITE" id="PS51318">
    <property type="entry name" value="TAT"/>
    <property type="match status" value="1"/>
</dbReference>
<reference evidence="3 4" key="1">
    <citation type="submission" date="2020-08" db="EMBL/GenBank/DDBJ databases">
        <authorList>
            <person name="Seo M.-J."/>
        </authorList>
    </citation>
    <scope>NUCLEOTIDE SEQUENCE [LARGE SCALE GENOMIC DNA]</scope>
    <source>
        <strain evidence="3 4">MBLA0160</strain>
    </source>
</reference>
<feature type="compositionally biased region" description="Low complexity" evidence="1">
    <location>
        <begin position="477"/>
        <end position="490"/>
    </location>
</feature>
<organism evidence="3 4">
    <name type="scientific">Halobellus ruber</name>
    <dbReference type="NCBI Taxonomy" id="2761102"/>
    <lineage>
        <taxon>Archaea</taxon>
        <taxon>Methanobacteriati</taxon>
        <taxon>Methanobacteriota</taxon>
        <taxon>Stenosarchaea group</taxon>
        <taxon>Halobacteria</taxon>
        <taxon>Halobacteriales</taxon>
        <taxon>Haloferacaceae</taxon>
        <taxon>Halobellus</taxon>
    </lineage>
</organism>
<dbReference type="InterPro" id="IPR006311">
    <property type="entry name" value="TAT_signal"/>
</dbReference>
<dbReference type="RefSeq" id="WP_185193999.1">
    <property type="nucleotide sequence ID" value="NZ_JACKXD010000006.1"/>
</dbReference>
<dbReference type="Gene3D" id="3.40.50.410">
    <property type="entry name" value="von Willebrand factor, type A domain"/>
    <property type="match status" value="1"/>
</dbReference>
<name>A0A7J9SL23_9EURY</name>
<gene>
    <name evidence="3" type="ORF">H5V44_15255</name>
</gene>
<comment type="caution">
    <text evidence="3">The sequence shown here is derived from an EMBL/GenBank/DDBJ whole genome shotgun (WGS) entry which is preliminary data.</text>
</comment>
<dbReference type="Pfam" id="PF00092">
    <property type="entry name" value="VWA"/>
    <property type="match status" value="1"/>
</dbReference>
<evidence type="ECO:0000259" key="2">
    <source>
        <dbReference type="PROSITE" id="PS50234"/>
    </source>
</evidence>
<dbReference type="SMART" id="SM00327">
    <property type="entry name" value="VWA"/>
    <property type="match status" value="1"/>
</dbReference>
<dbReference type="CDD" id="cd00198">
    <property type="entry name" value="vWFA"/>
    <property type="match status" value="1"/>
</dbReference>
<evidence type="ECO:0000313" key="3">
    <source>
        <dbReference type="EMBL" id="MBB6647625.1"/>
    </source>
</evidence>
<evidence type="ECO:0000313" key="4">
    <source>
        <dbReference type="Proteomes" id="UP000546257"/>
    </source>
</evidence>
<feature type="domain" description="VWFA" evidence="2">
    <location>
        <begin position="225"/>
        <end position="389"/>
    </location>
</feature>
<dbReference type="Proteomes" id="UP000546257">
    <property type="component" value="Unassembled WGS sequence"/>
</dbReference>
<proteinExistence type="predicted"/>
<evidence type="ECO:0000256" key="1">
    <source>
        <dbReference type="SAM" id="MobiDB-lite"/>
    </source>
</evidence>
<feature type="region of interest" description="Disordered" evidence="1">
    <location>
        <begin position="470"/>
        <end position="490"/>
    </location>
</feature>
<dbReference type="AlphaFoldDB" id="A0A7J9SL23"/>
<dbReference type="InterPro" id="IPR052229">
    <property type="entry name" value="Collagen-VI/PIF"/>
</dbReference>